<reference evidence="1" key="2">
    <citation type="submission" date="2021-02" db="EMBL/GenBank/DDBJ databases">
        <title>Aspergillus puulaauensis MK2 genome sequence.</title>
        <authorList>
            <person name="Futagami T."/>
            <person name="Mori K."/>
            <person name="Kadooka C."/>
            <person name="Tanaka T."/>
        </authorList>
    </citation>
    <scope>NUCLEOTIDE SEQUENCE</scope>
    <source>
        <strain evidence="1">MK2</strain>
    </source>
</reference>
<dbReference type="GeneID" id="64978067"/>
<gene>
    <name evidence="1" type="ORF">APUU_61118S</name>
</gene>
<dbReference type="KEGG" id="apuu:APUU_61118S"/>
<dbReference type="EMBL" id="AP024448">
    <property type="protein sequence ID" value="BCS28070.1"/>
    <property type="molecule type" value="Genomic_DNA"/>
</dbReference>
<sequence>MQDMASTPHGSSRLRSISAISFADQLPDRIGRQAINLLQPNTTSCKGGWKEDGDFLATAWKPQNGHISAVQDVALCWTKSDNGNHCRPDLKLSDQIRSH</sequence>
<accession>A0A7R7XUR4</accession>
<keyword evidence="2" id="KW-1185">Reference proteome</keyword>
<evidence type="ECO:0000313" key="2">
    <source>
        <dbReference type="Proteomes" id="UP000654913"/>
    </source>
</evidence>
<name>A0A7R7XUR4_9EURO</name>
<reference evidence="1" key="1">
    <citation type="submission" date="2021-01" db="EMBL/GenBank/DDBJ databases">
        <authorList>
            <consortium name="Aspergillus puulaauensis MK2 genome sequencing consortium"/>
            <person name="Kazuki M."/>
            <person name="Futagami T."/>
        </authorList>
    </citation>
    <scope>NUCLEOTIDE SEQUENCE</scope>
    <source>
        <strain evidence="1">MK2</strain>
    </source>
</reference>
<dbReference type="AlphaFoldDB" id="A0A7R7XUR4"/>
<organism evidence="1 2">
    <name type="scientific">Aspergillus puulaauensis</name>
    <dbReference type="NCBI Taxonomy" id="1220207"/>
    <lineage>
        <taxon>Eukaryota</taxon>
        <taxon>Fungi</taxon>
        <taxon>Dikarya</taxon>
        <taxon>Ascomycota</taxon>
        <taxon>Pezizomycotina</taxon>
        <taxon>Eurotiomycetes</taxon>
        <taxon>Eurotiomycetidae</taxon>
        <taxon>Eurotiales</taxon>
        <taxon>Aspergillaceae</taxon>
        <taxon>Aspergillus</taxon>
    </lineage>
</organism>
<protein>
    <submittedName>
        <fullName evidence="1">Uncharacterized protein</fullName>
    </submittedName>
</protein>
<dbReference type="RefSeq" id="XP_041560256.1">
    <property type="nucleotide sequence ID" value="XM_041694424.1"/>
</dbReference>
<dbReference type="Proteomes" id="UP000654913">
    <property type="component" value="Chromosome 6"/>
</dbReference>
<proteinExistence type="predicted"/>
<evidence type="ECO:0000313" key="1">
    <source>
        <dbReference type="EMBL" id="BCS28070.1"/>
    </source>
</evidence>